<reference evidence="1" key="1">
    <citation type="submission" date="2014-11" db="EMBL/GenBank/DDBJ databases">
        <authorList>
            <person name="Amaro Gonzalez C."/>
        </authorList>
    </citation>
    <scope>NUCLEOTIDE SEQUENCE</scope>
</reference>
<name>A0A0E9QUC7_ANGAN</name>
<sequence length="34" mass="3839">MSLTAQSYSLPSTALWRLAQITHLLPLTVQRNKV</sequence>
<evidence type="ECO:0000313" key="1">
    <source>
        <dbReference type="EMBL" id="JAH20042.1"/>
    </source>
</evidence>
<dbReference type="EMBL" id="GBXM01088535">
    <property type="protein sequence ID" value="JAH20042.1"/>
    <property type="molecule type" value="Transcribed_RNA"/>
</dbReference>
<reference evidence="1" key="2">
    <citation type="journal article" date="2015" name="Fish Shellfish Immunol.">
        <title>Early steps in the European eel (Anguilla anguilla)-Vibrio vulnificus interaction in the gills: Role of the RtxA13 toxin.</title>
        <authorList>
            <person name="Callol A."/>
            <person name="Pajuelo D."/>
            <person name="Ebbesson L."/>
            <person name="Teles M."/>
            <person name="MacKenzie S."/>
            <person name="Amaro C."/>
        </authorList>
    </citation>
    <scope>NUCLEOTIDE SEQUENCE</scope>
</reference>
<organism evidence="1">
    <name type="scientific">Anguilla anguilla</name>
    <name type="common">European freshwater eel</name>
    <name type="synonym">Muraena anguilla</name>
    <dbReference type="NCBI Taxonomy" id="7936"/>
    <lineage>
        <taxon>Eukaryota</taxon>
        <taxon>Metazoa</taxon>
        <taxon>Chordata</taxon>
        <taxon>Craniata</taxon>
        <taxon>Vertebrata</taxon>
        <taxon>Euteleostomi</taxon>
        <taxon>Actinopterygii</taxon>
        <taxon>Neopterygii</taxon>
        <taxon>Teleostei</taxon>
        <taxon>Anguilliformes</taxon>
        <taxon>Anguillidae</taxon>
        <taxon>Anguilla</taxon>
    </lineage>
</organism>
<accession>A0A0E9QUC7</accession>
<dbReference type="AlphaFoldDB" id="A0A0E9QUC7"/>
<proteinExistence type="predicted"/>
<protein>
    <submittedName>
        <fullName evidence="1">Uncharacterized protein</fullName>
    </submittedName>
</protein>